<dbReference type="SUPFAM" id="SSF54593">
    <property type="entry name" value="Glyoxalase/Bleomycin resistance protein/Dihydroxybiphenyl dioxygenase"/>
    <property type="match status" value="1"/>
</dbReference>
<sequence>MTSLSTIIKTAKITTLLLAITVLLPVVCKAQSGTDISPVVDHIAITTSNLKKSTEFYTKVLHLKKVDNPFADTVHQWYSLGNNVKLHVIQAERNEKQVKGVHLCFTVSSVKEFAKSLEKMNIPYSNWKGDSKEPTFRGDGVLQLYFQDPDGYWIEINSPAKK</sequence>
<dbReference type="PROSITE" id="PS51819">
    <property type="entry name" value="VOC"/>
    <property type="match status" value="1"/>
</dbReference>
<organism evidence="2 3">
    <name type="scientific">Mucilaginibacter rubeus</name>
    <dbReference type="NCBI Taxonomy" id="2027860"/>
    <lineage>
        <taxon>Bacteria</taxon>
        <taxon>Pseudomonadati</taxon>
        <taxon>Bacteroidota</taxon>
        <taxon>Sphingobacteriia</taxon>
        <taxon>Sphingobacteriales</taxon>
        <taxon>Sphingobacteriaceae</taxon>
        <taxon>Mucilaginibacter</taxon>
    </lineage>
</organism>
<dbReference type="InterPro" id="IPR029068">
    <property type="entry name" value="Glyas_Bleomycin-R_OHBP_Dase"/>
</dbReference>
<dbReference type="RefSeq" id="WP_112573688.1">
    <property type="nucleotide sequence ID" value="NZ_CP043450.1"/>
</dbReference>
<evidence type="ECO:0000313" key="3">
    <source>
        <dbReference type="Proteomes" id="UP000251402"/>
    </source>
</evidence>
<dbReference type="InterPro" id="IPR037523">
    <property type="entry name" value="VOC_core"/>
</dbReference>
<gene>
    <name evidence="2" type="ORF">DEO27_014330</name>
</gene>
<dbReference type="OrthoDB" id="192739at2"/>
<evidence type="ECO:0000313" key="2">
    <source>
        <dbReference type="EMBL" id="QEM11148.1"/>
    </source>
</evidence>
<feature type="domain" description="VOC" evidence="1">
    <location>
        <begin position="39"/>
        <end position="159"/>
    </location>
</feature>
<dbReference type="EMBL" id="CP043450">
    <property type="protein sequence ID" value="QEM11148.1"/>
    <property type="molecule type" value="Genomic_DNA"/>
</dbReference>
<protein>
    <recommendedName>
        <fullName evidence="1">VOC domain-containing protein</fullName>
    </recommendedName>
</protein>
<proteinExistence type="predicted"/>
<dbReference type="Proteomes" id="UP000251402">
    <property type="component" value="Chromosome"/>
</dbReference>
<dbReference type="PANTHER" id="PTHR46142:SF3">
    <property type="entry name" value="F18B13.24 PROTEIN"/>
    <property type="match status" value="1"/>
</dbReference>
<keyword evidence="3" id="KW-1185">Reference proteome</keyword>
<name>A0A5C1I1G2_9SPHI</name>
<dbReference type="InterPro" id="IPR004360">
    <property type="entry name" value="Glyas_Fos-R_dOase_dom"/>
</dbReference>
<dbReference type="Gene3D" id="3.10.180.10">
    <property type="entry name" value="2,3-Dihydroxybiphenyl 1,2-Dioxygenase, domain 1"/>
    <property type="match status" value="1"/>
</dbReference>
<dbReference type="Pfam" id="PF00903">
    <property type="entry name" value="Glyoxalase"/>
    <property type="match status" value="1"/>
</dbReference>
<evidence type="ECO:0000259" key="1">
    <source>
        <dbReference type="PROSITE" id="PS51819"/>
    </source>
</evidence>
<dbReference type="KEGG" id="mrub:DEO27_014330"/>
<dbReference type="AlphaFoldDB" id="A0A5C1I1G2"/>
<dbReference type="PANTHER" id="PTHR46142">
    <property type="match status" value="1"/>
</dbReference>
<reference evidence="2" key="1">
    <citation type="submission" date="2019-08" db="EMBL/GenBank/DDBJ databases">
        <title>Comparative genome analysis confer to the adaptation heavy metal polluted environment.</title>
        <authorList>
            <person name="Li Y."/>
        </authorList>
    </citation>
    <scope>NUCLEOTIDE SEQUENCE [LARGE SCALE GENOMIC DNA]</scope>
    <source>
        <strain evidence="2">P1</strain>
    </source>
</reference>
<accession>A0A5C1I1G2</accession>